<reference evidence="2" key="1">
    <citation type="journal article" date="2022" name="Cell">
        <title>Repeat-based holocentromeres influence genome architecture and karyotype evolution.</title>
        <authorList>
            <person name="Hofstatter P.G."/>
            <person name="Thangavel G."/>
            <person name="Lux T."/>
            <person name="Neumann P."/>
            <person name="Vondrak T."/>
            <person name="Novak P."/>
            <person name="Zhang M."/>
            <person name="Costa L."/>
            <person name="Castellani M."/>
            <person name="Scott A."/>
            <person name="Toegelov H."/>
            <person name="Fuchs J."/>
            <person name="Mata-Sucre Y."/>
            <person name="Dias Y."/>
            <person name="Vanzela A.L.L."/>
            <person name="Huettel B."/>
            <person name="Almeida C.C.S."/>
            <person name="Simkova H."/>
            <person name="Souza G."/>
            <person name="Pedrosa-Harand A."/>
            <person name="Macas J."/>
            <person name="Mayer K.F.X."/>
            <person name="Houben A."/>
            <person name="Marques A."/>
        </authorList>
    </citation>
    <scope>NUCLEOTIDE SEQUENCE</scope>
    <source>
        <strain evidence="2">RhyBre1mFocal</strain>
    </source>
</reference>
<dbReference type="InterPro" id="IPR036047">
    <property type="entry name" value="F-box-like_dom_sf"/>
</dbReference>
<dbReference type="Gene3D" id="1.20.1280.50">
    <property type="match status" value="1"/>
</dbReference>
<proteinExistence type="predicted"/>
<dbReference type="AlphaFoldDB" id="A0A9Q0HJC7"/>
<name>A0A9Q0HJC7_9POAL</name>
<comment type="caution">
    <text evidence="2">The sequence shown here is derived from an EMBL/GenBank/DDBJ whole genome shotgun (WGS) entry which is preliminary data.</text>
</comment>
<accession>A0A9Q0HJC7</accession>
<dbReference type="InterPro" id="IPR050796">
    <property type="entry name" value="SCF_F-box_component"/>
</dbReference>
<dbReference type="InterPro" id="IPR017451">
    <property type="entry name" value="F-box-assoc_interact_dom"/>
</dbReference>
<dbReference type="Pfam" id="PF08268">
    <property type="entry name" value="FBA_3"/>
    <property type="match status" value="1"/>
</dbReference>
<sequence length="370" mass="42333">MDDSAMNSQIGFLPLDLIIQILSRLPSKSLIKFKSVCKSWYLLISSTHFTQLHSRFSSQTLQLVIQPPDPTDPNSEKLLFVDSSTPSSNLSLDFVNDCIKVRASSNGILCCSSVKNKGVYYVCNPITREYRILPRTRDRPFTRTQPFYEATLVGLCFNPISFKFTVVLAGFYRSFGQFRGNQFVSNVFYSETNSWKRFEFPLIDEFTHMNRNQAVHDNCSIFWLTQNCTHLLYFDSEIENWGKIALPGEILGIQNGSRVYLLEYEGHVSVIQISQGVMSTFVLKDRNLEKWYILDQVKLNCIGCFANSGIPVGQNRCFVFLAAQRNVLAYDRRSRVWKEAGSSSRCSSGSMYPLWFSAFPFKGSLFPCKF</sequence>
<gene>
    <name evidence="2" type="ORF">LUZ63_019035</name>
</gene>
<dbReference type="SUPFAM" id="SSF81383">
    <property type="entry name" value="F-box domain"/>
    <property type="match status" value="1"/>
</dbReference>
<dbReference type="EMBL" id="JAMQYH010000005">
    <property type="protein sequence ID" value="KAJ1687645.1"/>
    <property type="molecule type" value="Genomic_DNA"/>
</dbReference>
<keyword evidence="3" id="KW-1185">Reference proteome</keyword>
<protein>
    <recommendedName>
        <fullName evidence="1">F-box domain-containing protein</fullName>
    </recommendedName>
</protein>
<organism evidence="2 3">
    <name type="scientific">Rhynchospora breviuscula</name>
    <dbReference type="NCBI Taxonomy" id="2022672"/>
    <lineage>
        <taxon>Eukaryota</taxon>
        <taxon>Viridiplantae</taxon>
        <taxon>Streptophyta</taxon>
        <taxon>Embryophyta</taxon>
        <taxon>Tracheophyta</taxon>
        <taxon>Spermatophyta</taxon>
        <taxon>Magnoliopsida</taxon>
        <taxon>Liliopsida</taxon>
        <taxon>Poales</taxon>
        <taxon>Cyperaceae</taxon>
        <taxon>Cyperoideae</taxon>
        <taxon>Rhynchosporeae</taxon>
        <taxon>Rhynchospora</taxon>
    </lineage>
</organism>
<evidence type="ECO:0000313" key="2">
    <source>
        <dbReference type="EMBL" id="KAJ1687645.1"/>
    </source>
</evidence>
<dbReference type="CDD" id="cd22157">
    <property type="entry name" value="F-box_AtFBW1-like"/>
    <property type="match status" value="1"/>
</dbReference>
<dbReference type="Pfam" id="PF00646">
    <property type="entry name" value="F-box"/>
    <property type="match status" value="1"/>
</dbReference>
<evidence type="ECO:0000313" key="3">
    <source>
        <dbReference type="Proteomes" id="UP001151287"/>
    </source>
</evidence>
<dbReference type="PROSITE" id="PS50181">
    <property type="entry name" value="FBOX"/>
    <property type="match status" value="1"/>
</dbReference>
<dbReference type="PANTHER" id="PTHR31672:SF2">
    <property type="entry name" value="F-BOX DOMAIN-CONTAINING PROTEIN"/>
    <property type="match status" value="1"/>
</dbReference>
<dbReference type="NCBIfam" id="TIGR01640">
    <property type="entry name" value="F_box_assoc_1"/>
    <property type="match status" value="1"/>
</dbReference>
<dbReference type="PANTHER" id="PTHR31672">
    <property type="entry name" value="BNACNNG10540D PROTEIN"/>
    <property type="match status" value="1"/>
</dbReference>
<dbReference type="InterPro" id="IPR013187">
    <property type="entry name" value="F-box-assoc_dom_typ3"/>
</dbReference>
<evidence type="ECO:0000259" key="1">
    <source>
        <dbReference type="PROSITE" id="PS50181"/>
    </source>
</evidence>
<dbReference type="SMART" id="SM00256">
    <property type="entry name" value="FBOX"/>
    <property type="match status" value="1"/>
</dbReference>
<dbReference type="OrthoDB" id="724345at2759"/>
<dbReference type="InterPro" id="IPR001810">
    <property type="entry name" value="F-box_dom"/>
</dbReference>
<dbReference type="Proteomes" id="UP001151287">
    <property type="component" value="Unassembled WGS sequence"/>
</dbReference>
<feature type="domain" description="F-box" evidence="1">
    <location>
        <begin position="7"/>
        <end position="52"/>
    </location>
</feature>